<gene>
    <name evidence="2" type="ORF">DEO72_LG3g1389</name>
</gene>
<feature type="region of interest" description="Disordered" evidence="1">
    <location>
        <begin position="133"/>
        <end position="174"/>
    </location>
</feature>
<evidence type="ECO:0000256" key="1">
    <source>
        <dbReference type="SAM" id="MobiDB-lite"/>
    </source>
</evidence>
<accession>A0A4D6LE33</accession>
<reference evidence="2 3" key="1">
    <citation type="submission" date="2019-04" db="EMBL/GenBank/DDBJ databases">
        <title>An improved genome assembly and genetic linkage map for asparagus bean, Vigna unguiculata ssp. sesquipedialis.</title>
        <authorList>
            <person name="Xia Q."/>
            <person name="Zhang R."/>
            <person name="Dong Y."/>
        </authorList>
    </citation>
    <scope>NUCLEOTIDE SEQUENCE [LARGE SCALE GENOMIC DNA]</scope>
    <source>
        <tissue evidence="2">Leaf</tissue>
    </source>
</reference>
<evidence type="ECO:0000313" key="3">
    <source>
        <dbReference type="Proteomes" id="UP000501690"/>
    </source>
</evidence>
<name>A0A4D6LE33_VIGUN</name>
<dbReference type="Proteomes" id="UP000501690">
    <property type="component" value="Linkage Group LG3"/>
</dbReference>
<evidence type="ECO:0000313" key="2">
    <source>
        <dbReference type="EMBL" id="QCD86861.1"/>
    </source>
</evidence>
<feature type="compositionally biased region" description="Basic and acidic residues" evidence="1">
    <location>
        <begin position="134"/>
        <end position="143"/>
    </location>
</feature>
<dbReference type="AlphaFoldDB" id="A0A4D6LE33"/>
<sequence>MVRCSSWCRFVIVCTQPPEFRQPCCSERNHRDNEPPCTLVPHLVGPPSPPCLSASIANRQQVFRPPRATVREQHLHLLSTHQIPAPPRRKLHCSTCDSNHVHHPHQSWPPPFSMHEISLQPAIAVFTHLQATTPEKRSSDTGETKQPSLHLAPATATRIGVENPNSGERRSATC</sequence>
<keyword evidence="3" id="KW-1185">Reference proteome</keyword>
<protein>
    <submittedName>
        <fullName evidence="2">Uncharacterized protein</fullName>
    </submittedName>
</protein>
<dbReference type="EMBL" id="CP039347">
    <property type="protein sequence ID" value="QCD86861.1"/>
    <property type="molecule type" value="Genomic_DNA"/>
</dbReference>
<proteinExistence type="predicted"/>
<organism evidence="2 3">
    <name type="scientific">Vigna unguiculata</name>
    <name type="common">Cowpea</name>
    <dbReference type="NCBI Taxonomy" id="3917"/>
    <lineage>
        <taxon>Eukaryota</taxon>
        <taxon>Viridiplantae</taxon>
        <taxon>Streptophyta</taxon>
        <taxon>Embryophyta</taxon>
        <taxon>Tracheophyta</taxon>
        <taxon>Spermatophyta</taxon>
        <taxon>Magnoliopsida</taxon>
        <taxon>eudicotyledons</taxon>
        <taxon>Gunneridae</taxon>
        <taxon>Pentapetalae</taxon>
        <taxon>rosids</taxon>
        <taxon>fabids</taxon>
        <taxon>Fabales</taxon>
        <taxon>Fabaceae</taxon>
        <taxon>Papilionoideae</taxon>
        <taxon>50 kb inversion clade</taxon>
        <taxon>NPAAA clade</taxon>
        <taxon>indigoferoid/millettioid clade</taxon>
        <taxon>Phaseoleae</taxon>
        <taxon>Vigna</taxon>
    </lineage>
</organism>